<dbReference type="Gene3D" id="1.10.443.10">
    <property type="entry name" value="Intergrase catalytic core"/>
    <property type="match status" value="1"/>
</dbReference>
<dbReference type="PANTHER" id="PTHR30349:SF41">
    <property type="entry name" value="INTEGRASE_RECOMBINASE PROTEIN MJ0367-RELATED"/>
    <property type="match status" value="1"/>
</dbReference>
<protein>
    <submittedName>
        <fullName evidence="8">Integrase</fullName>
    </submittedName>
</protein>
<feature type="domain" description="Tyr recombinase" evidence="6">
    <location>
        <begin position="136"/>
        <end position="328"/>
    </location>
</feature>
<evidence type="ECO:0000313" key="9">
    <source>
        <dbReference type="Proteomes" id="UP001138768"/>
    </source>
</evidence>
<sequence length="331" mass="37365">MTGELVSATSGVLTTSGGAPGLPSLIVRAGGNAERRYLEFFAAQIRNRNTREAYLRAVRGFLDWAELEAGIEDLLDIEPLHVAAWIELKTRTYQAQSVKQQLAALRHLFDWLVTGHVLHTNPASFVRGPKFSYTKGKTPILTPTEARKLIRSIPTDTLVGLRDRALIGLMIYTFARVSAAVTMNVKDVYRKQDHLWVRLHEKGGKRHEMPCQHNLKEWLQEYIEAAGIAEDPNGPLFRSVDRKTKQLGANRLDRQRAWAMVKRRAKKAGIDTHGICNHTFRGTGITAYLENPEAKLEHAQQMAAHSDPKTTRLYDRRNDQVSLDEVERIGI</sequence>
<evidence type="ECO:0000256" key="2">
    <source>
        <dbReference type="ARBA" id="ARBA00022908"/>
    </source>
</evidence>
<dbReference type="Pfam" id="PF00589">
    <property type="entry name" value="Phage_integrase"/>
    <property type="match status" value="1"/>
</dbReference>
<reference evidence="8 9" key="1">
    <citation type="journal article" date="2020" name="Microorganisms">
        <title>Osmotic Adaptation and Compatible Solute Biosynthesis of Phototrophic Bacteria as Revealed from Genome Analyses.</title>
        <authorList>
            <person name="Imhoff J.F."/>
            <person name="Rahn T."/>
            <person name="Kunzel S."/>
            <person name="Keller A."/>
            <person name="Neulinger S.C."/>
        </authorList>
    </citation>
    <scope>NUCLEOTIDE SEQUENCE [LARGE SCALE GENOMIC DNA]</scope>
    <source>
        <strain evidence="8 9">DSM 25653</strain>
    </source>
</reference>
<comment type="similarity">
    <text evidence="1">Belongs to the 'phage' integrase family.</text>
</comment>
<dbReference type="EMBL" id="NRRY01000082">
    <property type="protein sequence ID" value="MBK1621551.1"/>
    <property type="molecule type" value="Genomic_DNA"/>
</dbReference>
<organism evidence="8 9">
    <name type="scientific">Lamprobacter modestohalophilus</name>
    <dbReference type="NCBI Taxonomy" id="1064514"/>
    <lineage>
        <taxon>Bacteria</taxon>
        <taxon>Pseudomonadati</taxon>
        <taxon>Pseudomonadota</taxon>
        <taxon>Gammaproteobacteria</taxon>
        <taxon>Chromatiales</taxon>
        <taxon>Chromatiaceae</taxon>
        <taxon>Lamprobacter</taxon>
    </lineage>
</organism>
<dbReference type="InterPro" id="IPR011010">
    <property type="entry name" value="DNA_brk_join_enz"/>
</dbReference>
<dbReference type="InterPro" id="IPR050090">
    <property type="entry name" value="Tyrosine_recombinase_XerCD"/>
</dbReference>
<keyword evidence="2" id="KW-0229">DNA integration</keyword>
<dbReference type="InterPro" id="IPR044068">
    <property type="entry name" value="CB"/>
</dbReference>
<dbReference type="InterPro" id="IPR013762">
    <property type="entry name" value="Integrase-like_cat_sf"/>
</dbReference>
<dbReference type="GO" id="GO:0006310">
    <property type="term" value="P:DNA recombination"/>
    <property type="evidence" value="ECO:0007669"/>
    <property type="project" value="UniProtKB-KW"/>
</dbReference>
<comment type="caution">
    <text evidence="8">The sequence shown here is derived from an EMBL/GenBank/DDBJ whole genome shotgun (WGS) entry which is preliminary data.</text>
</comment>
<dbReference type="PROSITE" id="PS51900">
    <property type="entry name" value="CB"/>
    <property type="match status" value="1"/>
</dbReference>
<dbReference type="InterPro" id="IPR010998">
    <property type="entry name" value="Integrase_recombinase_N"/>
</dbReference>
<dbReference type="GO" id="GO:0015074">
    <property type="term" value="P:DNA integration"/>
    <property type="evidence" value="ECO:0007669"/>
    <property type="project" value="UniProtKB-KW"/>
</dbReference>
<evidence type="ECO:0000256" key="3">
    <source>
        <dbReference type="ARBA" id="ARBA00023125"/>
    </source>
</evidence>
<evidence type="ECO:0000256" key="1">
    <source>
        <dbReference type="ARBA" id="ARBA00008857"/>
    </source>
</evidence>
<dbReference type="GO" id="GO:0003677">
    <property type="term" value="F:DNA binding"/>
    <property type="evidence" value="ECO:0007669"/>
    <property type="project" value="UniProtKB-UniRule"/>
</dbReference>
<evidence type="ECO:0000256" key="4">
    <source>
        <dbReference type="ARBA" id="ARBA00023172"/>
    </source>
</evidence>
<feature type="domain" description="Core-binding (CB)" evidence="7">
    <location>
        <begin position="32"/>
        <end position="113"/>
    </location>
</feature>
<keyword evidence="4" id="KW-0233">DNA recombination</keyword>
<accession>A0A9X0WDQ4</accession>
<dbReference type="InterPro" id="IPR002104">
    <property type="entry name" value="Integrase_catalytic"/>
</dbReference>
<dbReference type="PANTHER" id="PTHR30349">
    <property type="entry name" value="PHAGE INTEGRASE-RELATED"/>
    <property type="match status" value="1"/>
</dbReference>
<dbReference type="AlphaFoldDB" id="A0A9X0WDQ4"/>
<dbReference type="RefSeq" id="WP_200251158.1">
    <property type="nucleotide sequence ID" value="NZ_NRRY01000082.1"/>
</dbReference>
<dbReference type="Gene3D" id="1.10.150.130">
    <property type="match status" value="1"/>
</dbReference>
<proteinExistence type="inferred from homology"/>
<evidence type="ECO:0000259" key="6">
    <source>
        <dbReference type="PROSITE" id="PS51898"/>
    </source>
</evidence>
<dbReference type="InterPro" id="IPR004107">
    <property type="entry name" value="Integrase_SAM-like_N"/>
</dbReference>
<dbReference type="Proteomes" id="UP001138768">
    <property type="component" value="Unassembled WGS sequence"/>
</dbReference>
<name>A0A9X0WDQ4_9GAMM</name>
<gene>
    <name evidence="8" type="ORF">CKO42_24690</name>
</gene>
<dbReference type="PROSITE" id="PS51898">
    <property type="entry name" value="TYR_RECOMBINASE"/>
    <property type="match status" value="1"/>
</dbReference>
<dbReference type="Pfam" id="PF02899">
    <property type="entry name" value="Phage_int_SAM_1"/>
    <property type="match status" value="1"/>
</dbReference>
<keyword evidence="3 5" id="KW-0238">DNA-binding</keyword>
<evidence type="ECO:0000313" key="8">
    <source>
        <dbReference type="EMBL" id="MBK1621551.1"/>
    </source>
</evidence>
<keyword evidence="9" id="KW-1185">Reference proteome</keyword>
<dbReference type="SUPFAM" id="SSF56349">
    <property type="entry name" value="DNA breaking-rejoining enzymes"/>
    <property type="match status" value="1"/>
</dbReference>
<evidence type="ECO:0000259" key="7">
    <source>
        <dbReference type="PROSITE" id="PS51900"/>
    </source>
</evidence>
<evidence type="ECO:0000256" key="5">
    <source>
        <dbReference type="PROSITE-ProRule" id="PRU01248"/>
    </source>
</evidence>